<feature type="region of interest" description="Disordered" evidence="1">
    <location>
        <begin position="422"/>
        <end position="461"/>
    </location>
</feature>
<name>A0A428NKZ1_9HYPO</name>
<protein>
    <submittedName>
        <fullName evidence="2">Uncharacterized protein</fullName>
    </submittedName>
</protein>
<sequence>IMLMFLRCLQFSYTGGLIQKVGGCWRDVRHQPDARQPNGLRRYEGLGFRRTMEMYGYAWFLDKVDWNTLTFRQPHAAYMMFNNPSMQTVYRARYHQVRDVRIDFIRVDKAYQWMLEFSAIPTCLDLVERYLRELCLCAFRKDVFFHVKSALKPECIEAALSGVIPLCYDSVNDAMLEEYQPLQLAHGNRLAVKDIHVLFAWLWKSTDDHFERQGWSEKPYRMLFQQSFHAVKTARGKAGARKWRQELKRSFIGSHWILPYPHSRGFIRKDKEEKQFTWWPSAHQGLIRHYAKSRKTGTLAHPLPASDIKRHPLDGWQLATTLFCRSYMPHVIQPEQELIQMPENELYARLVGLREQVSTELTQRQSLASILELDNSPERSYFPQKWCQERQMEVAKTFEECDEVNECVWFLRKGLTTYESLTSHRRNRRKRRRTRTAVQLDSGSESISGSDEAEVTSDEESLMAMRSKQALAVRKMEARVLI</sequence>
<feature type="non-terminal residue" evidence="2">
    <location>
        <position position="1"/>
    </location>
</feature>
<dbReference type="OrthoDB" id="5369347at2759"/>
<organism evidence="2 3">
    <name type="scientific">Fusarium duplospermum</name>
    <dbReference type="NCBI Taxonomy" id="1325734"/>
    <lineage>
        <taxon>Eukaryota</taxon>
        <taxon>Fungi</taxon>
        <taxon>Dikarya</taxon>
        <taxon>Ascomycota</taxon>
        <taxon>Pezizomycotina</taxon>
        <taxon>Sordariomycetes</taxon>
        <taxon>Hypocreomycetidae</taxon>
        <taxon>Hypocreales</taxon>
        <taxon>Nectriaceae</taxon>
        <taxon>Fusarium</taxon>
        <taxon>Fusarium solani species complex</taxon>
    </lineage>
</organism>
<feature type="compositionally biased region" description="Basic residues" evidence="1">
    <location>
        <begin position="423"/>
        <end position="435"/>
    </location>
</feature>
<evidence type="ECO:0000313" key="3">
    <source>
        <dbReference type="Proteomes" id="UP000288168"/>
    </source>
</evidence>
<comment type="caution">
    <text evidence="2">The sequence shown here is derived from an EMBL/GenBank/DDBJ whole genome shotgun (WGS) entry which is preliminary data.</text>
</comment>
<dbReference type="STRING" id="1325734.A0A428NKZ1"/>
<accession>A0A428NKZ1</accession>
<dbReference type="Proteomes" id="UP000288168">
    <property type="component" value="Unassembled WGS sequence"/>
</dbReference>
<evidence type="ECO:0000313" key="2">
    <source>
        <dbReference type="EMBL" id="RSL41483.1"/>
    </source>
</evidence>
<evidence type="ECO:0000256" key="1">
    <source>
        <dbReference type="SAM" id="MobiDB-lite"/>
    </source>
</evidence>
<feature type="compositionally biased region" description="Low complexity" evidence="1">
    <location>
        <begin position="441"/>
        <end position="450"/>
    </location>
</feature>
<feature type="compositionally biased region" description="Acidic residues" evidence="1">
    <location>
        <begin position="451"/>
        <end position="461"/>
    </location>
</feature>
<reference evidence="2 3" key="1">
    <citation type="submission" date="2017-06" db="EMBL/GenBank/DDBJ databases">
        <title>Comparative genomic analysis of Ambrosia Fusariam Clade fungi.</title>
        <authorList>
            <person name="Stajich J.E."/>
            <person name="Carrillo J."/>
            <person name="Kijimoto T."/>
            <person name="Eskalen A."/>
            <person name="O'Donnell K."/>
            <person name="Kasson M."/>
        </authorList>
    </citation>
    <scope>NUCLEOTIDE SEQUENCE [LARGE SCALE GENOMIC DNA]</scope>
    <source>
        <strain evidence="2 3">NRRL62584</strain>
    </source>
</reference>
<dbReference type="AlphaFoldDB" id="A0A428NKZ1"/>
<gene>
    <name evidence="2" type="ORF">CEP54_015807</name>
</gene>
<dbReference type="EMBL" id="NKCI01000415">
    <property type="protein sequence ID" value="RSL41483.1"/>
    <property type="molecule type" value="Genomic_DNA"/>
</dbReference>
<keyword evidence="3" id="KW-1185">Reference proteome</keyword>
<proteinExistence type="predicted"/>